<dbReference type="SUPFAM" id="SSF56281">
    <property type="entry name" value="Metallo-hydrolase/oxidoreductase"/>
    <property type="match status" value="1"/>
</dbReference>
<keyword evidence="2" id="KW-1185">Reference proteome</keyword>
<organism evidence="1 2">
    <name type="scientific">Cladorrhinum samala</name>
    <dbReference type="NCBI Taxonomy" id="585594"/>
    <lineage>
        <taxon>Eukaryota</taxon>
        <taxon>Fungi</taxon>
        <taxon>Dikarya</taxon>
        <taxon>Ascomycota</taxon>
        <taxon>Pezizomycotina</taxon>
        <taxon>Sordariomycetes</taxon>
        <taxon>Sordariomycetidae</taxon>
        <taxon>Sordariales</taxon>
        <taxon>Podosporaceae</taxon>
        <taxon>Cladorrhinum</taxon>
    </lineage>
</organism>
<dbReference type="InterPro" id="IPR025638">
    <property type="entry name" value="DUF4336"/>
</dbReference>
<dbReference type="PANTHER" id="PTHR33835:SF1">
    <property type="entry name" value="METALLO-BETA-LACTAMASE DOMAIN-CONTAINING PROTEIN"/>
    <property type="match status" value="1"/>
</dbReference>
<dbReference type="InterPro" id="IPR036866">
    <property type="entry name" value="RibonucZ/Hydroxyglut_hydro"/>
</dbReference>
<name>A0AAV9H7M0_9PEZI</name>
<proteinExistence type="predicted"/>
<evidence type="ECO:0000313" key="1">
    <source>
        <dbReference type="EMBL" id="KAK4456761.1"/>
    </source>
</evidence>
<accession>A0AAV9H7M0</accession>
<reference evidence="1" key="2">
    <citation type="submission" date="2023-06" db="EMBL/GenBank/DDBJ databases">
        <authorList>
            <consortium name="Lawrence Berkeley National Laboratory"/>
            <person name="Mondo S.J."/>
            <person name="Hensen N."/>
            <person name="Bonometti L."/>
            <person name="Westerberg I."/>
            <person name="Brannstrom I.O."/>
            <person name="Guillou S."/>
            <person name="Cros-Aarteil S."/>
            <person name="Calhoun S."/>
            <person name="Haridas S."/>
            <person name="Kuo A."/>
            <person name="Pangilinan J."/>
            <person name="Riley R."/>
            <person name="Labutti K."/>
            <person name="Andreopoulos B."/>
            <person name="Lipzen A."/>
            <person name="Chen C."/>
            <person name="Yanf M."/>
            <person name="Daum C."/>
            <person name="Ng V."/>
            <person name="Clum A."/>
            <person name="Steindorff A."/>
            <person name="Ohm R."/>
            <person name="Martin F."/>
            <person name="Silar P."/>
            <person name="Natvig D."/>
            <person name="Lalanne C."/>
            <person name="Gautier V."/>
            <person name="Ament-Velasquez S.L."/>
            <person name="Kruys A."/>
            <person name="Hutchinson M.I."/>
            <person name="Powell A.J."/>
            <person name="Barry K."/>
            <person name="Miller A.N."/>
            <person name="Grigoriev I.V."/>
            <person name="Debuchy R."/>
            <person name="Gladieux P."/>
            <person name="Thoren M.H."/>
            <person name="Johannesson H."/>
        </authorList>
    </citation>
    <scope>NUCLEOTIDE SEQUENCE</scope>
    <source>
        <strain evidence="1">PSN324</strain>
    </source>
</reference>
<dbReference type="PANTHER" id="PTHR33835">
    <property type="entry name" value="YALI0C07656P"/>
    <property type="match status" value="1"/>
</dbReference>
<gene>
    <name evidence="1" type="ORF">QBC42DRAFT_280641</name>
</gene>
<comment type="caution">
    <text evidence="1">The sequence shown here is derived from an EMBL/GenBank/DDBJ whole genome shotgun (WGS) entry which is preliminary data.</text>
</comment>
<dbReference type="Proteomes" id="UP001321749">
    <property type="component" value="Unassembled WGS sequence"/>
</dbReference>
<dbReference type="EMBL" id="MU865169">
    <property type="protein sequence ID" value="KAK4456761.1"/>
    <property type="molecule type" value="Genomic_DNA"/>
</dbReference>
<evidence type="ECO:0008006" key="3">
    <source>
        <dbReference type="Google" id="ProtNLM"/>
    </source>
</evidence>
<reference evidence="1" key="1">
    <citation type="journal article" date="2023" name="Mol. Phylogenet. Evol.">
        <title>Genome-scale phylogeny and comparative genomics of the fungal order Sordariales.</title>
        <authorList>
            <person name="Hensen N."/>
            <person name="Bonometti L."/>
            <person name="Westerberg I."/>
            <person name="Brannstrom I.O."/>
            <person name="Guillou S."/>
            <person name="Cros-Aarteil S."/>
            <person name="Calhoun S."/>
            <person name="Haridas S."/>
            <person name="Kuo A."/>
            <person name="Mondo S."/>
            <person name="Pangilinan J."/>
            <person name="Riley R."/>
            <person name="LaButti K."/>
            <person name="Andreopoulos B."/>
            <person name="Lipzen A."/>
            <person name="Chen C."/>
            <person name="Yan M."/>
            <person name="Daum C."/>
            <person name="Ng V."/>
            <person name="Clum A."/>
            <person name="Steindorff A."/>
            <person name="Ohm R.A."/>
            <person name="Martin F."/>
            <person name="Silar P."/>
            <person name="Natvig D.O."/>
            <person name="Lalanne C."/>
            <person name="Gautier V."/>
            <person name="Ament-Velasquez S.L."/>
            <person name="Kruys A."/>
            <person name="Hutchinson M.I."/>
            <person name="Powell A.J."/>
            <person name="Barry K."/>
            <person name="Miller A.N."/>
            <person name="Grigoriev I.V."/>
            <person name="Debuchy R."/>
            <person name="Gladieux P."/>
            <person name="Hiltunen Thoren M."/>
            <person name="Johannesson H."/>
        </authorList>
    </citation>
    <scope>NUCLEOTIDE SEQUENCE</scope>
    <source>
        <strain evidence="1">PSN324</strain>
    </source>
</reference>
<protein>
    <recommendedName>
        <fullName evidence="3">Beta-lactamase-like protein</fullName>
    </recommendedName>
</protein>
<evidence type="ECO:0000313" key="2">
    <source>
        <dbReference type="Proteomes" id="UP001321749"/>
    </source>
</evidence>
<dbReference type="AlphaFoldDB" id="A0AAV9H7M0"/>
<dbReference type="Gene3D" id="3.60.15.10">
    <property type="entry name" value="Ribonuclease Z/Hydroxyacylglutathione hydrolase-like"/>
    <property type="match status" value="1"/>
</dbReference>
<sequence length="378" mass="42428">MLKASVSPVVSSNYLKYLSPRSYPFLSHYHHHHQQKQYRALRTTTTTTFTFSKPPTHHPGPRTLTSSLFLQRNSKTSYITTALLLASITAAVVYQQQSQQSNMSSKLIPSNPDDVMVIRDVTPNVVTFSVPFLRFGRIPIGGRGTAVKLTNGSIALFSPVALTESAKAKIASMGNDVRYLVATDIEHHIFLSQWKSAYPGAKLVGVEGLPEKRAKAAPSDPQIGAEPFDVVFTKENKLGLKVDEDFDRDFEHEYVDGHANKELVFLYRPDRVLIQADLMFNLPAVEQYSRVPEAEKPKPGFLERFFMGLQSTEGDAKGMKRFLWYMASKPDRASFDESVRRIQGWDFDTIIPCHGETIVGGGKAVFDKVFEWHLNGKN</sequence>